<sequence>MNNKFAPKLAVIILALLPFVAQLLVLPFVNRMDPVIFGLPFLHFWFFLWIVLSPVCTYSIYRIQKAQGRFVD</sequence>
<protein>
    <submittedName>
        <fullName evidence="2">Membrane protein</fullName>
    </submittedName>
</protein>
<dbReference type="OrthoDB" id="3628949at2"/>
<evidence type="ECO:0000313" key="2">
    <source>
        <dbReference type="EMBL" id="KEO84938.1"/>
    </source>
</evidence>
<feature type="transmembrane region" description="Helical" evidence="1">
    <location>
        <begin position="9"/>
        <end position="29"/>
    </location>
</feature>
<comment type="caution">
    <text evidence="2">The sequence shown here is derived from an EMBL/GenBank/DDBJ whole genome shotgun (WGS) entry which is preliminary data.</text>
</comment>
<dbReference type="EMBL" id="JMIR01000002">
    <property type="protein sequence ID" value="KEO84938.1"/>
    <property type="molecule type" value="Genomic_DNA"/>
</dbReference>
<dbReference type="RefSeq" id="WP_038084124.1">
    <property type="nucleotide sequence ID" value="NZ_JMIR01000002.1"/>
</dbReference>
<gene>
    <name evidence="2" type="ORF">EL26_02730</name>
</gene>
<proteinExistence type="predicted"/>
<dbReference type="Pfam" id="PF11755">
    <property type="entry name" value="DUF3311"/>
    <property type="match status" value="1"/>
</dbReference>
<evidence type="ECO:0000313" key="3">
    <source>
        <dbReference type="Proteomes" id="UP000027931"/>
    </source>
</evidence>
<reference evidence="2 3" key="1">
    <citation type="journal article" date="2013" name="Int. J. Syst. Evol. Microbiol.">
        <title>Tumebacillus flagellatus sp. nov., an alpha-amylase/pullulanase-producing bacterium isolated from cassava wastewater.</title>
        <authorList>
            <person name="Wang Q."/>
            <person name="Xie N."/>
            <person name="Qin Y."/>
            <person name="Shen N."/>
            <person name="Zhu J."/>
            <person name="Mi H."/>
            <person name="Huang R."/>
        </authorList>
    </citation>
    <scope>NUCLEOTIDE SEQUENCE [LARGE SCALE GENOMIC DNA]</scope>
    <source>
        <strain evidence="2 3">GST4</strain>
    </source>
</reference>
<evidence type="ECO:0000256" key="1">
    <source>
        <dbReference type="SAM" id="Phobius"/>
    </source>
</evidence>
<dbReference type="PANTHER" id="PTHR40034:SF1">
    <property type="entry name" value="BSL5891 PROTEIN"/>
    <property type="match status" value="1"/>
</dbReference>
<feature type="transmembrane region" description="Helical" evidence="1">
    <location>
        <begin position="41"/>
        <end position="61"/>
    </location>
</feature>
<accession>A0A074LXT0</accession>
<dbReference type="AlphaFoldDB" id="A0A074LXT0"/>
<keyword evidence="1" id="KW-0472">Membrane</keyword>
<keyword evidence="1" id="KW-1133">Transmembrane helix</keyword>
<dbReference type="Proteomes" id="UP000027931">
    <property type="component" value="Unassembled WGS sequence"/>
</dbReference>
<keyword evidence="1" id="KW-0812">Transmembrane</keyword>
<dbReference type="InterPro" id="IPR021741">
    <property type="entry name" value="DUF3311"/>
</dbReference>
<keyword evidence="3" id="KW-1185">Reference proteome</keyword>
<dbReference type="PANTHER" id="PTHR40034">
    <property type="entry name" value="BSL5891 PROTEIN"/>
    <property type="match status" value="1"/>
</dbReference>
<dbReference type="STRING" id="1157490.EL26_02730"/>
<name>A0A074LXT0_9BACL</name>
<organism evidence="2 3">
    <name type="scientific">Tumebacillus flagellatus</name>
    <dbReference type="NCBI Taxonomy" id="1157490"/>
    <lineage>
        <taxon>Bacteria</taxon>
        <taxon>Bacillati</taxon>
        <taxon>Bacillota</taxon>
        <taxon>Bacilli</taxon>
        <taxon>Bacillales</taxon>
        <taxon>Alicyclobacillaceae</taxon>
        <taxon>Tumebacillus</taxon>
    </lineage>
</organism>